<protein>
    <submittedName>
        <fullName evidence="2">Alpha/beta hydrolase</fullName>
    </submittedName>
</protein>
<dbReference type="OrthoDB" id="9798884at2"/>
<proteinExistence type="predicted"/>
<dbReference type="PANTHER" id="PTHR43358:SF4">
    <property type="entry name" value="ALPHA_BETA HYDROLASE FOLD-1 DOMAIN-CONTAINING PROTEIN"/>
    <property type="match status" value="1"/>
</dbReference>
<dbReference type="EMBL" id="CP028324">
    <property type="protein sequence ID" value="AVR97942.1"/>
    <property type="molecule type" value="Genomic_DNA"/>
</dbReference>
<feature type="domain" description="Serine aminopeptidase S33" evidence="1">
    <location>
        <begin position="65"/>
        <end position="184"/>
    </location>
</feature>
<dbReference type="GO" id="GO:0016787">
    <property type="term" value="F:hydrolase activity"/>
    <property type="evidence" value="ECO:0007669"/>
    <property type="project" value="UniProtKB-KW"/>
</dbReference>
<dbReference type="RefSeq" id="WP_107143281.1">
    <property type="nucleotide sequence ID" value="NZ_CP028324.1"/>
</dbReference>
<dbReference type="PANTHER" id="PTHR43358">
    <property type="entry name" value="ALPHA/BETA-HYDROLASE"/>
    <property type="match status" value="1"/>
</dbReference>
<dbReference type="Pfam" id="PF12146">
    <property type="entry name" value="Hydrolase_4"/>
    <property type="match status" value="1"/>
</dbReference>
<dbReference type="Gene3D" id="3.40.50.1820">
    <property type="entry name" value="alpha/beta hydrolase"/>
    <property type="match status" value="1"/>
</dbReference>
<keyword evidence="3" id="KW-1185">Reference proteome</keyword>
<reference evidence="2 3" key="1">
    <citation type="submission" date="2018-03" db="EMBL/GenBank/DDBJ databases">
        <title>Massilia armeniaca sp. nov., isolated from desert soil.</title>
        <authorList>
            <person name="Huang H."/>
            <person name="Ren M."/>
        </authorList>
    </citation>
    <scope>NUCLEOTIDE SEQUENCE [LARGE SCALE GENOMIC DNA]</scope>
    <source>
        <strain evidence="2 3">ZMN-3</strain>
    </source>
</reference>
<dbReference type="SUPFAM" id="SSF53474">
    <property type="entry name" value="alpha/beta-Hydrolases"/>
    <property type="match status" value="1"/>
</dbReference>
<dbReference type="Proteomes" id="UP000240505">
    <property type="component" value="Chromosome"/>
</dbReference>
<name>A0A2R4CEG0_9BURK</name>
<dbReference type="InterPro" id="IPR052920">
    <property type="entry name" value="DNA-binding_regulatory"/>
</dbReference>
<accession>A0A2R4CEG0</accession>
<keyword evidence="2" id="KW-0378">Hydrolase</keyword>
<gene>
    <name evidence="2" type="ORF">C9I28_21595</name>
</gene>
<dbReference type="AlphaFoldDB" id="A0A2R4CEG0"/>
<dbReference type="KEGG" id="masz:C9I28_21595"/>
<dbReference type="InterPro" id="IPR029058">
    <property type="entry name" value="AB_hydrolase_fold"/>
</dbReference>
<dbReference type="InterPro" id="IPR022742">
    <property type="entry name" value="Hydrolase_4"/>
</dbReference>
<evidence type="ECO:0000313" key="3">
    <source>
        <dbReference type="Proteomes" id="UP000240505"/>
    </source>
</evidence>
<evidence type="ECO:0000313" key="2">
    <source>
        <dbReference type="EMBL" id="AVR97942.1"/>
    </source>
</evidence>
<sequence length="282" mass="30218">MRRYVFASLLAAAAAAVVALWWLGTALIEVTPRAVVLPAAQGENIALDAGPDRRVAGTYLAGDGRGAVLLLHGIHADRRQMLRRASFLHRQGYTVLAIDLPGQGASTAPAVTFGYGEADGVRVALDELRRRAPRQRIGVVAVSLGAAALVLCRDCGRLDAVVLESMYPTIDEAVVNRLRMRLGPAGSMLAPLLLWQLPLRLDIGLDRLRPIDHIGKLSAPLLIAAGSADAHTTPAETHRLFAAAAAPKSLWLVADAAHGDLHAFAPAEYERRIGAFLQHWLR</sequence>
<organism evidence="2 3">
    <name type="scientific">Pseudoduganella armeniaca</name>
    <dbReference type="NCBI Taxonomy" id="2072590"/>
    <lineage>
        <taxon>Bacteria</taxon>
        <taxon>Pseudomonadati</taxon>
        <taxon>Pseudomonadota</taxon>
        <taxon>Betaproteobacteria</taxon>
        <taxon>Burkholderiales</taxon>
        <taxon>Oxalobacteraceae</taxon>
        <taxon>Telluria group</taxon>
        <taxon>Pseudoduganella</taxon>
    </lineage>
</organism>
<evidence type="ECO:0000259" key="1">
    <source>
        <dbReference type="Pfam" id="PF12146"/>
    </source>
</evidence>